<feature type="compositionally biased region" description="Low complexity" evidence="1">
    <location>
        <begin position="561"/>
        <end position="572"/>
    </location>
</feature>
<feature type="region of interest" description="Disordered" evidence="1">
    <location>
        <begin position="430"/>
        <end position="454"/>
    </location>
</feature>
<accession>A0A2K2D5Y1</accession>
<dbReference type="EnsemblPlants" id="PNT69692">
    <property type="protein sequence ID" value="PNT69692"/>
    <property type="gene ID" value="BRADI_3g60070v3"/>
</dbReference>
<feature type="compositionally biased region" description="Basic residues" evidence="1">
    <location>
        <begin position="228"/>
        <end position="237"/>
    </location>
</feature>
<feature type="region of interest" description="Disordered" evidence="1">
    <location>
        <begin position="1"/>
        <end position="51"/>
    </location>
</feature>
<feature type="compositionally biased region" description="Basic and acidic residues" evidence="1">
    <location>
        <begin position="37"/>
        <end position="51"/>
    </location>
</feature>
<dbReference type="ExpressionAtlas" id="A0A2K2D5Y1">
    <property type="expression patterns" value="baseline"/>
</dbReference>
<feature type="compositionally biased region" description="Basic and acidic residues" evidence="1">
    <location>
        <begin position="1"/>
        <end position="10"/>
    </location>
</feature>
<dbReference type="PANTHER" id="PTHR31008">
    <property type="entry name" value="COP1-INTERACTING PROTEIN-RELATED"/>
    <property type="match status" value="1"/>
</dbReference>
<feature type="compositionally biased region" description="Low complexity" evidence="1">
    <location>
        <begin position="282"/>
        <end position="301"/>
    </location>
</feature>
<evidence type="ECO:0000313" key="4">
    <source>
        <dbReference type="Proteomes" id="UP000008810"/>
    </source>
</evidence>
<gene>
    <name evidence="3" type="primary">LOC100834024</name>
    <name evidence="2" type="ORF">BRADI_3g60070v3</name>
</gene>
<evidence type="ECO:0000256" key="1">
    <source>
        <dbReference type="SAM" id="MobiDB-lite"/>
    </source>
</evidence>
<evidence type="ECO:0000313" key="2">
    <source>
        <dbReference type="EMBL" id="PNT69692.1"/>
    </source>
</evidence>
<dbReference type="OrthoDB" id="688551at2759"/>
<dbReference type="AlphaFoldDB" id="A0A2K2D5Y1"/>
<sequence>MANTPRDEPPCMRPRRASLPIPIPLPLPGRRLGVKQQTKDQFPDGSRRSKFDRVPNQLLSHLPYIYRPACDPLILPMIMSRDEEEGVVDLWAMAAELERHFAGYKHRLALAGNNAVVPDVDVGACASINGGDTEEEDGGDVRPGRMYEAYTRRRDERLRSGWRARMERKEAQVMALLAQLDSRGGGPSTTPAAADDGGTALLGEQEAEEDDEGEKRRSSDVAAPGRVSGKKHARTTRRSFSSTSLKSVVDVGIRRALSQEAPGADGGTSSKKHSHRSRAVTGGAATRGKASSSSSSSGSKKGSAKEHGGSLRPAGLKPPRGFVPRRCSSGGLEGVARDREEAVLMPMPMPSQSCSSQQVDLGHDGDYQKASSSSPEPVARIGNGTENASLPEEDCHEGTSSSAVEDSGEAEAEPGIVEVDVEKRDAAVEEITAQRSPEAKLGNNGEMITSDSETEPSYVFIKKKAAVVEEEEAIAMRHSEALAVSESDAIPVPHLKVHGDNGMASAAPTATADMAAESTATRETSADTAPTSRSSRDRRTRSIERLLEADAALLRRKRQESSGNAAASAGKSFDPPTTPGSAGSRQASGASPRGASMGFKKRFLNFGKKNTRGNRETAAVGIDCTSPSTPVTPVDDGAGGGRWQAAASEETDHGAYAASPPACSLQSLVAASPAKSELGDIVPQEKSPRAHRSFFSLRSFNCSRS</sequence>
<feature type="compositionally biased region" description="Basic and acidic residues" evidence="1">
    <location>
        <begin position="534"/>
        <end position="548"/>
    </location>
</feature>
<reference evidence="2" key="2">
    <citation type="submission" date="2017-06" db="EMBL/GenBank/DDBJ databases">
        <title>WGS assembly of Brachypodium distachyon.</title>
        <authorList>
            <consortium name="The International Brachypodium Initiative"/>
            <person name="Lucas S."/>
            <person name="Harmon-Smith M."/>
            <person name="Lail K."/>
            <person name="Tice H."/>
            <person name="Grimwood J."/>
            <person name="Bruce D."/>
            <person name="Barry K."/>
            <person name="Shu S."/>
            <person name="Lindquist E."/>
            <person name="Wang M."/>
            <person name="Pitluck S."/>
            <person name="Vogel J.P."/>
            <person name="Garvin D.F."/>
            <person name="Mockler T.C."/>
            <person name="Schmutz J."/>
            <person name="Rokhsar D."/>
            <person name="Bevan M.W."/>
        </authorList>
    </citation>
    <scope>NUCLEOTIDE SEQUENCE</scope>
    <source>
        <strain evidence="2">Bd21</strain>
    </source>
</reference>
<dbReference type="KEGG" id="bdi:100834024"/>
<dbReference type="GeneID" id="100834024"/>
<dbReference type="Proteomes" id="UP000008810">
    <property type="component" value="Chromosome 3"/>
</dbReference>
<evidence type="ECO:0000313" key="3">
    <source>
        <dbReference type="EnsemblPlants" id="PNT69692"/>
    </source>
</evidence>
<name>A0A2K2D5Y1_BRADI</name>
<organism evidence="2">
    <name type="scientific">Brachypodium distachyon</name>
    <name type="common">Purple false brome</name>
    <name type="synonym">Trachynia distachya</name>
    <dbReference type="NCBI Taxonomy" id="15368"/>
    <lineage>
        <taxon>Eukaryota</taxon>
        <taxon>Viridiplantae</taxon>
        <taxon>Streptophyta</taxon>
        <taxon>Embryophyta</taxon>
        <taxon>Tracheophyta</taxon>
        <taxon>Spermatophyta</taxon>
        <taxon>Magnoliopsida</taxon>
        <taxon>Liliopsida</taxon>
        <taxon>Poales</taxon>
        <taxon>Poaceae</taxon>
        <taxon>BOP clade</taxon>
        <taxon>Pooideae</taxon>
        <taxon>Stipodae</taxon>
        <taxon>Brachypodieae</taxon>
        <taxon>Brachypodium</taxon>
    </lineage>
</organism>
<dbReference type="Gramene" id="PNT69692">
    <property type="protein sequence ID" value="PNT69692"/>
    <property type="gene ID" value="BRADI_3g60070v3"/>
</dbReference>
<protein>
    <submittedName>
        <fullName evidence="2 3">Uncharacterized protein</fullName>
    </submittedName>
</protein>
<feature type="compositionally biased region" description="Low complexity" evidence="1">
    <location>
        <begin position="503"/>
        <end position="533"/>
    </location>
</feature>
<proteinExistence type="predicted"/>
<dbReference type="RefSeq" id="XP_010236913.2">
    <property type="nucleotide sequence ID" value="XM_010238611.3"/>
</dbReference>
<feature type="compositionally biased region" description="Low complexity" evidence="1">
    <location>
        <begin position="579"/>
        <end position="596"/>
    </location>
</feature>
<feature type="region of interest" description="Disordered" evidence="1">
    <location>
        <begin position="205"/>
        <end position="244"/>
    </location>
</feature>
<dbReference type="PANTHER" id="PTHR31008:SF26">
    <property type="entry name" value="OS02G0781900 PROTEIN"/>
    <property type="match status" value="1"/>
</dbReference>
<dbReference type="FunCoup" id="A0A2K2D5Y1">
    <property type="interactions" value="589"/>
</dbReference>
<dbReference type="EMBL" id="CM000882">
    <property type="protein sequence ID" value="PNT69692.1"/>
    <property type="molecule type" value="Genomic_DNA"/>
</dbReference>
<reference evidence="2 3" key="1">
    <citation type="journal article" date="2010" name="Nature">
        <title>Genome sequencing and analysis of the model grass Brachypodium distachyon.</title>
        <authorList>
            <consortium name="International Brachypodium Initiative"/>
        </authorList>
    </citation>
    <scope>NUCLEOTIDE SEQUENCE [LARGE SCALE GENOMIC DNA]</scope>
    <source>
        <strain evidence="2 3">Bd21</strain>
    </source>
</reference>
<keyword evidence="4" id="KW-1185">Reference proteome</keyword>
<feature type="region of interest" description="Disordered" evidence="1">
    <location>
        <begin position="256"/>
        <end position="416"/>
    </location>
</feature>
<reference evidence="3" key="3">
    <citation type="submission" date="2018-08" db="UniProtKB">
        <authorList>
            <consortium name="EnsemblPlants"/>
        </authorList>
    </citation>
    <scope>IDENTIFICATION</scope>
    <source>
        <strain evidence="3">cv. Bd21</strain>
    </source>
</reference>
<feature type="region of interest" description="Disordered" evidence="1">
    <location>
        <begin position="495"/>
        <end position="599"/>
    </location>
</feature>
<feature type="region of interest" description="Disordered" evidence="1">
    <location>
        <begin position="621"/>
        <end position="659"/>
    </location>
</feature>